<protein>
    <submittedName>
        <fullName evidence="1">Decarboxylase family protein</fullName>
    </submittedName>
</protein>
<dbReference type="EMBL" id="BBSC01000001">
    <property type="protein sequence ID" value="GAM73004.1"/>
    <property type="molecule type" value="Genomic_DNA"/>
</dbReference>
<dbReference type="STRING" id="1481914.JCM19241_2459"/>
<dbReference type="Proteomes" id="UP000031666">
    <property type="component" value="Unassembled WGS sequence"/>
</dbReference>
<evidence type="ECO:0000313" key="2">
    <source>
        <dbReference type="Proteomes" id="UP000031666"/>
    </source>
</evidence>
<dbReference type="AlphaFoldDB" id="A0A0B8QEC0"/>
<proteinExistence type="predicted"/>
<accession>A0A0B8QEC0</accession>
<sequence>MEGPMKGAAIGHAKQRHSHCRYIGLTELQSSPLSHQTLL</sequence>
<reference evidence="1 2" key="1">
    <citation type="submission" date="2015-01" db="EMBL/GenBank/DDBJ databases">
        <title>Vibrio sp. C94 JCM 19241 whole genome shotgun sequence.</title>
        <authorList>
            <person name="Sawabe T."/>
            <person name="Meirelles P."/>
            <person name="Feng G."/>
            <person name="Sayaka M."/>
            <person name="Hattori M."/>
            <person name="Ohkuma M."/>
        </authorList>
    </citation>
    <scope>NUCLEOTIDE SEQUENCE [LARGE SCALE GENOMIC DNA]</scope>
    <source>
        <strain evidence="2">JCM 19241</strain>
    </source>
</reference>
<organism evidence="1 2">
    <name type="scientific">Vibrio ishigakensis</name>
    <dbReference type="NCBI Taxonomy" id="1481914"/>
    <lineage>
        <taxon>Bacteria</taxon>
        <taxon>Pseudomonadati</taxon>
        <taxon>Pseudomonadota</taxon>
        <taxon>Gammaproteobacteria</taxon>
        <taxon>Vibrionales</taxon>
        <taxon>Vibrionaceae</taxon>
        <taxon>Vibrio</taxon>
    </lineage>
</organism>
<comment type="caution">
    <text evidence="1">The sequence shown here is derived from an EMBL/GenBank/DDBJ whole genome shotgun (WGS) entry which is preliminary data.</text>
</comment>
<evidence type="ECO:0000313" key="1">
    <source>
        <dbReference type="EMBL" id="GAM73004.1"/>
    </source>
</evidence>
<reference evidence="1 2" key="2">
    <citation type="submission" date="2015-01" db="EMBL/GenBank/DDBJ databases">
        <authorList>
            <consortium name="NBRP consortium"/>
            <person name="Sawabe T."/>
            <person name="Meirelles P."/>
            <person name="Feng G."/>
            <person name="Sayaka M."/>
            <person name="Hattori M."/>
            <person name="Ohkuma M."/>
        </authorList>
    </citation>
    <scope>NUCLEOTIDE SEQUENCE [LARGE SCALE GENOMIC DNA]</scope>
    <source>
        <strain evidence="2">JCM 19241</strain>
    </source>
</reference>
<name>A0A0B8QEC0_9VIBR</name>
<gene>
    <name evidence="1" type="ORF">JCM19241_2459</name>
</gene>